<keyword evidence="2" id="KW-1185">Reference proteome</keyword>
<gene>
    <name evidence="1" type="ORF">PSON_ATCC_30995.1.T1410114</name>
</gene>
<accession>A0A8S1R4C6</accession>
<dbReference type="Proteomes" id="UP000692954">
    <property type="component" value="Unassembled WGS sequence"/>
</dbReference>
<proteinExistence type="predicted"/>
<comment type="caution">
    <text evidence="1">The sequence shown here is derived from an EMBL/GenBank/DDBJ whole genome shotgun (WGS) entry which is preliminary data.</text>
</comment>
<dbReference type="EMBL" id="CAJJDN010000141">
    <property type="protein sequence ID" value="CAD8122951.1"/>
    <property type="molecule type" value="Genomic_DNA"/>
</dbReference>
<evidence type="ECO:0000313" key="1">
    <source>
        <dbReference type="EMBL" id="CAD8122951.1"/>
    </source>
</evidence>
<evidence type="ECO:0000313" key="2">
    <source>
        <dbReference type="Proteomes" id="UP000692954"/>
    </source>
</evidence>
<reference evidence="1" key="1">
    <citation type="submission" date="2021-01" db="EMBL/GenBank/DDBJ databases">
        <authorList>
            <consortium name="Genoscope - CEA"/>
            <person name="William W."/>
        </authorList>
    </citation>
    <scope>NUCLEOTIDE SEQUENCE</scope>
</reference>
<dbReference type="AlphaFoldDB" id="A0A8S1R4C6"/>
<name>A0A8S1R4C6_9CILI</name>
<protein>
    <submittedName>
        <fullName evidence="1">Uncharacterized protein</fullName>
    </submittedName>
</protein>
<organism evidence="1 2">
    <name type="scientific">Paramecium sonneborni</name>
    <dbReference type="NCBI Taxonomy" id="65129"/>
    <lineage>
        <taxon>Eukaryota</taxon>
        <taxon>Sar</taxon>
        <taxon>Alveolata</taxon>
        <taxon>Ciliophora</taxon>
        <taxon>Intramacronucleata</taxon>
        <taxon>Oligohymenophorea</taxon>
        <taxon>Peniculida</taxon>
        <taxon>Parameciidae</taxon>
        <taxon>Paramecium</taxon>
    </lineage>
</organism>
<sequence length="59" mass="7025">MGNRWIIYILEKQNSQSIDFINIVSTYIDPENLQTFDNHQLAKLTTISYFLYINNNIIE</sequence>